<keyword evidence="1" id="KW-0732">Signal</keyword>
<reference evidence="3" key="1">
    <citation type="submission" date="2017-02" db="EMBL/GenBank/DDBJ databases">
        <authorList>
            <person name="Rodrigo-Torres L."/>
            <person name="Arahal R.D."/>
            <person name="Lucena T."/>
        </authorList>
    </citation>
    <scope>NUCLEOTIDE SEQUENCE [LARGE SCALE GENOMIC DNA]</scope>
    <source>
        <strain evidence="3">CECT 7878</strain>
    </source>
</reference>
<dbReference type="EMBL" id="FULE01000011">
    <property type="protein sequence ID" value="SJN54188.1"/>
    <property type="molecule type" value="Genomic_DNA"/>
</dbReference>
<evidence type="ECO:0000313" key="2">
    <source>
        <dbReference type="EMBL" id="SJN54188.1"/>
    </source>
</evidence>
<feature type="signal peptide" evidence="1">
    <location>
        <begin position="1"/>
        <end position="23"/>
    </location>
</feature>
<gene>
    <name evidence="2" type="ORF">VR7878_00668</name>
</gene>
<dbReference type="Proteomes" id="UP000188276">
    <property type="component" value="Unassembled WGS sequence"/>
</dbReference>
<dbReference type="RefSeq" id="WP_077333445.1">
    <property type="nucleotide sequence ID" value="NZ_FULE01000011.1"/>
</dbReference>
<proteinExistence type="predicted"/>
<evidence type="ECO:0000313" key="3">
    <source>
        <dbReference type="Proteomes" id="UP000188276"/>
    </source>
</evidence>
<dbReference type="OrthoDB" id="5902159at2"/>
<evidence type="ECO:0000256" key="1">
    <source>
        <dbReference type="SAM" id="SignalP"/>
    </source>
</evidence>
<protein>
    <submittedName>
        <fullName evidence="2">Uncharacterized protein</fullName>
    </submittedName>
</protein>
<accession>A0A1R4LCE1</accession>
<sequence>MKKQVKRAVAFVVTALWGASVSAATGCYPEYTDGSQWFEKTITFNPAMTINYDSSSWGSIRHVVFKFESSEIENPRDFTLNVQLASAVTKKQYLWGVLPNSSSNNGGILFPGSSSVRMNMTRSMYLNALTDGEIELGLGRTLSGETLRITQITAKFCGVLPAPESVEVDVNRHNIGAGQGSAQVHFVDPNTTYRVEVAGSASDKEGNEIPTVGMSYVDPRKHQHITVQVAAGSEAFLNTDGQVSLFYSTSTTENTGGHQVNFSRVNLD</sequence>
<organism evidence="2 3">
    <name type="scientific">Vibrio ruber (strain DSM 16370 / JCM 11486 / BCRC 17186 / CECT 7878 / LMG 23124 / VR1)</name>
    <dbReference type="NCBI Taxonomy" id="1123498"/>
    <lineage>
        <taxon>Bacteria</taxon>
        <taxon>Pseudomonadati</taxon>
        <taxon>Pseudomonadota</taxon>
        <taxon>Gammaproteobacteria</taxon>
        <taxon>Vibrionales</taxon>
        <taxon>Vibrionaceae</taxon>
        <taxon>Vibrio</taxon>
    </lineage>
</organism>
<dbReference type="PROSITE" id="PS51257">
    <property type="entry name" value="PROKAR_LIPOPROTEIN"/>
    <property type="match status" value="1"/>
</dbReference>
<dbReference type="AlphaFoldDB" id="A0A1R4LCE1"/>
<name>A0A1R4LCE1_VIBR1</name>
<feature type="chain" id="PRO_5012074226" evidence="1">
    <location>
        <begin position="24"/>
        <end position="268"/>
    </location>
</feature>
<keyword evidence="3" id="KW-1185">Reference proteome</keyword>